<proteinExistence type="predicted"/>
<dbReference type="EMBL" id="JAATIP010000181">
    <property type="protein sequence ID" value="KAF4362843.1"/>
    <property type="molecule type" value="Genomic_DNA"/>
</dbReference>
<evidence type="ECO:0000256" key="1">
    <source>
        <dbReference type="SAM" id="Phobius"/>
    </source>
</evidence>
<protein>
    <submittedName>
        <fullName evidence="2">Uncharacterized protein</fullName>
    </submittedName>
</protein>
<feature type="transmembrane region" description="Helical" evidence="1">
    <location>
        <begin position="54"/>
        <end position="77"/>
    </location>
</feature>
<gene>
    <name evidence="2" type="ORF">F8388_022500</name>
</gene>
<keyword evidence="1" id="KW-1133">Transmembrane helix</keyword>
<accession>A0A7J6EWN5</accession>
<sequence length="101" mass="11526">MYTIVVRDTTWEVFGILDRMMRDAQSNSTILTWKCLKTLTVSQLKPWSTRLGSALVICFATLILRIRIPVAIVVMDFQYLSSVCSRKSAHVKKKFELNANG</sequence>
<dbReference type="Proteomes" id="UP000525078">
    <property type="component" value="Unassembled WGS sequence"/>
</dbReference>
<evidence type="ECO:0000313" key="3">
    <source>
        <dbReference type="Proteomes" id="UP000525078"/>
    </source>
</evidence>
<organism evidence="2 3">
    <name type="scientific">Cannabis sativa</name>
    <name type="common">Hemp</name>
    <name type="synonym">Marijuana</name>
    <dbReference type="NCBI Taxonomy" id="3483"/>
    <lineage>
        <taxon>Eukaryota</taxon>
        <taxon>Viridiplantae</taxon>
        <taxon>Streptophyta</taxon>
        <taxon>Embryophyta</taxon>
        <taxon>Tracheophyta</taxon>
        <taxon>Spermatophyta</taxon>
        <taxon>Magnoliopsida</taxon>
        <taxon>eudicotyledons</taxon>
        <taxon>Gunneridae</taxon>
        <taxon>Pentapetalae</taxon>
        <taxon>rosids</taxon>
        <taxon>fabids</taxon>
        <taxon>Rosales</taxon>
        <taxon>Cannabaceae</taxon>
        <taxon>Cannabis</taxon>
    </lineage>
</organism>
<comment type="caution">
    <text evidence="2">The sequence shown here is derived from an EMBL/GenBank/DDBJ whole genome shotgun (WGS) entry which is preliminary data.</text>
</comment>
<evidence type="ECO:0000313" key="2">
    <source>
        <dbReference type="EMBL" id="KAF4362843.1"/>
    </source>
</evidence>
<keyword evidence="1" id="KW-0472">Membrane</keyword>
<reference evidence="2 3" key="1">
    <citation type="journal article" date="2020" name="bioRxiv">
        <title>Sequence and annotation of 42 cannabis genomes reveals extensive copy number variation in cannabinoid synthesis and pathogen resistance genes.</title>
        <authorList>
            <person name="Mckernan K.J."/>
            <person name="Helbert Y."/>
            <person name="Kane L.T."/>
            <person name="Ebling H."/>
            <person name="Zhang L."/>
            <person name="Liu B."/>
            <person name="Eaton Z."/>
            <person name="Mclaughlin S."/>
            <person name="Kingan S."/>
            <person name="Baybayan P."/>
            <person name="Concepcion G."/>
            <person name="Jordan M."/>
            <person name="Riva A."/>
            <person name="Barbazuk W."/>
            <person name="Harkins T."/>
        </authorList>
    </citation>
    <scope>NUCLEOTIDE SEQUENCE [LARGE SCALE GENOMIC DNA]</scope>
    <source>
        <strain evidence="3">cv. Jamaican Lion 4</strain>
        <tissue evidence="2">Leaf</tissue>
    </source>
</reference>
<keyword evidence="1" id="KW-0812">Transmembrane</keyword>
<dbReference type="AlphaFoldDB" id="A0A7J6EWN5"/>
<name>A0A7J6EWN5_CANSA</name>